<organism evidence="1 2">
    <name type="scientific">Bellilinea caldifistulae</name>
    <dbReference type="NCBI Taxonomy" id="360411"/>
    <lineage>
        <taxon>Bacteria</taxon>
        <taxon>Bacillati</taxon>
        <taxon>Chloroflexota</taxon>
        <taxon>Anaerolineae</taxon>
        <taxon>Anaerolineales</taxon>
        <taxon>Anaerolineaceae</taxon>
        <taxon>Bellilinea</taxon>
    </lineage>
</organism>
<accession>A0A0P6X6D1</accession>
<sequence length="73" mass="8454">MVNPELLEILRCPACVREKEGLLDYYKESWLICRDCGRKYPIVEDIPVMLIEEGDKWIHTATEALPVPPPPME</sequence>
<comment type="caution">
    <text evidence="1">The sequence shown here is derived from an EMBL/GenBank/DDBJ whole genome shotgun (WGS) entry which is preliminary data.</text>
</comment>
<evidence type="ECO:0000313" key="2">
    <source>
        <dbReference type="Proteomes" id="UP000050514"/>
    </source>
</evidence>
<dbReference type="OrthoDB" id="9812205at2"/>
<dbReference type="STRING" id="360411.AC812_00660"/>
<dbReference type="EMBL" id="LGHJ01000003">
    <property type="protein sequence ID" value="KPL78609.1"/>
    <property type="molecule type" value="Genomic_DNA"/>
</dbReference>
<evidence type="ECO:0008006" key="3">
    <source>
        <dbReference type="Google" id="ProtNLM"/>
    </source>
</evidence>
<dbReference type="AlphaFoldDB" id="A0A0P6X6D1"/>
<dbReference type="InterPro" id="IPR005651">
    <property type="entry name" value="Trm112-like"/>
</dbReference>
<protein>
    <recommendedName>
        <fullName evidence="3">Trm112 family protein</fullName>
    </recommendedName>
</protein>
<gene>
    <name evidence="1" type="ORF">AC812_00660</name>
</gene>
<dbReference type="Gene3D" id="2.20.25.10">
    <property type="match status" value="1"/>
</dbReference>
<dbReference type="Proteomes" id="UP000050514">
    <property type="component" value="Unassembled WGS sequence"/>
</dbReference>
<evidence type="ECO:0000313" key="1">
    <source>
        <dbReference type="EMBL" id="KPL78609.1"/>
    </source>
</evidence>
<proteinExistence type="predicted"/>
<keyword evidence="2" id="KW-1185">Reference proteome</keyword>
<name>A0A0P6X6D1_9CHLR</name>
<reference evidence="1 2" key="1">
    <citation type="submission" date="2015-07" db="EMBL/GenBank/DDBJ databases">
        <title>Draft genome of Bellilinea caldifistulae DSM 17877.</title>
        <authorList>
            <person name="Hemp J."/>
            <person name="Ward L.M."/>
            <person name="Pace L.A."/>
            <person name="Fischer W.W."/>
        </authorList>
    </citation>
    <scope>NUCLEOTIDE SEQUENCE [LARGE SCALE GENOMIC DNA]</scope>
    <source>
        <strain evidence="1 2">GOMI-1</strain>
    </source>
</reference>
<dbReference type="SUPFAM" id="SSF158997">
    <property type="entry name" value="Trm112p-like"/>
    <property type="match status" value="1"/>
</dbReference>
<dbReference type="Pfam" id="PF03966">
    <property type="entry name" value="Trm112p"/>
    <property type="match status" value="1"/>
</dbReference>